<organism evidence="9 10">
    <name type="scientific">Parachlamydia acanthamoebae</name>
    <dbReference type="NCBI Taxonomy" id="83552"/>
    <lineage>
        <taxon>Bacteria</taxon>
        <taxon>Pseudomonadati</taxon>
        <taxon>Chlamydiota</taxon>
        <taxon>Chlamydiia</taxon>
        <taxon>Parachlamydiales</taxon>
        <taxon>Parachlamydiaceae</taxon>
        <taxon>Parachlamydia</taxon>
    </lineage>
</organism>
<dbReference type="Gene3D" id="3.40.50.1360">
    <property type="match status" value="1"/>
</dbReference>
<keyword evidence="7 9" id="KW-0378">Hydrolase</keyword>
<name>A0A0C1EMX6_9BACT</name>
<dbReference type="InterPro" id="IPR037171">
    <property type="entry name" value="NagB/RpiA_transferase-like"/>
</dbReference>
<evidence type="ECO:0000313" key="10">
    <source>
        <dbReference type="Proteomes" id="UP000031307"/>
    </source>
</evidence>
<gene>
    <name evidence="7 9" type="primary">pgl</name>
    <name evidence="9" type="ORF">DB43_FX00180</name>
</gene>
<evidence type="ECO:0000256" key="2">
    <source>
        <dbReference type="ARBA" id="ARBA00002681"/>
    </source>
</evidence>
<evidence type="ECO:0000256" key="5">
    <source>
        <dbReference type="ARBA" id="ARBA00013198"/>
    </source>
</evidence>
<comment type="caution">
    <text evidence="9">The sequence shown here is derived from an EMBL/GenBank/DDBJ whole genome shotgun (WGS) entry which is preliminary data.</text>
</comment>
<comment type="similarity">
    <text evidence="4 7">Belongs to the glucosamine/galactosamine-6-phosphate isomerase family. 6-phosphogluconolactonase subfamily.</text>
</comment>
<dbReference type="CDD" id="cd01400">
    <property type="entry name" value="6PGL"/>
    <property type="match status" value="1"/>
</dbReference>
<evidence type="ECO:0000256" key="6">
    <source>
        <dbReference type="ARBA" id="ARBA00020337"/>
    </source>
</evidence>
<dbReference type="EC" id="3.1.1.31" evidence="5 7"/>
<sequence length="256" mass="29230">MMVEFFWEKEILGFDERRDLIIPGNHEQTLDFCTEHFITLAEHAIQTKGFFNVALSGGSTPGALFKRLAKPENRPRVKWENVRLFWSDERSVPPSNPESNYHMAMESGFKVLPLKVEHIFRMHAEDHIEQNALAYENLILKYVPNHALDLVMLGMGEDGHTASLFPKTHALHAPERLVVANFVPQKNTWRMTFTFECINAASAIVIYVLGKGKKEMLKHVLTAPYDPDNLPAQRIGVPAHKALWIADNEALPEYPF</sequence>
<dbReference type="SUPFAM" id="SSF100950">
    <property type="entry name" value="NagB/RpiA/CoA transferase-like"/>
    <property type="match status" value="1"/>
</dbReference>
<dbReference type="GO" id="GO:0005975">
    <property type="term" value="P:carbohydrate metabolic process"/>
    <property type="evidence" value="ECO:0007669"/>
    <property type="project" value="UniProtKB-UniRule"/>
</dbReference>
<dbReference type="AlphaFoldDB" id="A0A0C1EMX6"/>
<proteinExistence type="inferred from homology"/>
<dbReference type="PATRIC" id="fig|83552.4.peg.1127"/>
<dbReference type="InterPro" id="IPR005900">
    <property type="entry name" value="6-phosphogluconolactonase_DevB"/>
</dbReference>
<evidence type="ECO:0000256" key="1">
    <source>
        <dbReference type="ARBA" id="ARBA00000832"/>
    </source>
</evidence>
<dbReference type="GO" id="GO:0017057">
    <property type="term" value="F:6-phosphogluconolactonase activity"/>
    <property type="evidence" value="ECO:0007669"/>
    <property type="project" value="UniProtKB-UniRule"/>
</dbReference>
<evidence type="ECO:0000256" key="4">
    <source>
        <dbReference type="ARBA" id="ARBA00010662"/>
    </source>
</evidence>
<protein>
    <recommendedName>
        <fullName evidence="6 7">6-phosphogluconolactonase</fullName>
        <shortName evidence="7">6PGL</shortName>
        <ecNumber evidence="5 7">3.1.1.31</ecNumber>
    </recommendedName>
</protein>
<dbReference type="Proteomes" id="UP000031307">
    <property type="component" value="Unassembled WGS sequence"/>
</dbReference>
<dbReference type="GO" id="GO:0006098">
    <property type="term" value="P:pentose-phosphate shunt"/>
    <property type="evidence" value="ECO:0007669"/>
    <property type="project" value="UniProtKB-UniPathway"/>
</dbReference>
<dbReference type="InterPro" id="IPR006148">
    <property type="entry name" value="Glc/Gal-6P_isomerase"/>
</dbReference>
<dbReference type="PANTHER" id="PTHR11054:SF0">
    <property type="entry name" value="6-PHOSPHOGLUCONOLACTONASE"/>
    <property type="match status" value="1"/>
</dbReference>
<dbReference type="InterPro" id="IPR039104">
    <property type="entry name" value="6PGL"/>
</dbReference>
<dbReference type="EMBL" id="JSAM01000067">
    <property type="protein sequence ID" value="KIA77709.1"/>
    <property type="molecule type" value="Genomic_DNA"/>
</dbReference>
<reference evidence="9 10" key="1">
    <citation type="journal article" date="2014" name="Mol. Biol. Evol.">
        <title>Massive expansion of Ubiquitination-related gene families within the Chlamydiae.</title>
        <authorList>
            <person name="Domman D."/>
            <person name="Collingro A."/>
            <person name="Lagkouvardos I."/>
            <person name="Gehre L."/>
            <person name="Weinmaier T."/>
            <person name="Rattei T."/>
            <person name="Subtil A."/>
            <person name="Horn M."/>
        </authorList>
    </citation>
    <scope>NUCLEOTIDE SEQUENCE [LARGE SCALE GENOMIC DNA]</scope>
    <source>
        <strain evidence="9 10">OEW1</strain>
    </source>
</reference>
<comment type="function">
    <text evidence="2 7">Hydrolysis of 6-phosphogluconolactone to 6-phosphogluconate.</text>
</comment>
<accession>A0A0C1EMX6</accession>
<comment type="catalytic activity">
    <reaction evidence="1 7">
        <text>6-phospho-D-glucono-1,5-lactone + H2O = 6-phospho-D-gluconate + H(+)</text>
        <dbReference type="Rhea" id="RHEA:12556"/>
        <dbReference type="ChEBI" id="CHEBI:15377"/>
        <dbReference type="ChEBI" id="CHEBI:15378"/>
        <dbReference type="ChEBI" id="CHEBI:57955"/>
        <dbReference type="ChEBI" id="CHEBI:58759"/>
        <dbReference type="EC" id="3.1.1.31"/>
    </reaction>
</comment>
<dbReference type="UniPathway" id="UPA00115">
    <property type="reaction ID" value="UER00409"/>
</dbReference>
<evidence type="ECO:0000313" key="9">
    <source>
        <dbReference type="EMBL" id="KIA77709.1"/>
    </source>
</evidence>
<evidence type="ECO:0000256" key="7">
    <source>
        <dbReference type="RuleBase" id="RU365095"/>
    </source>
</evidence>
<evidence type="ECO:0000256" key="3">
    <source>
        <dbReference type="ARBA" id="ARBA00004961"/>
    </source>
</evidence>
<dbReference type="NCBIfam" id="TIGR01198">
    <property type="entry name" value="pgl"/>
    <property type="match status" value="1"/>
</dbReference>
<dbReference type="PANTHER" id="PTHR11054">
    <property type="entry name" value="6-PHOSPHOGLUCONOLACTONASE"/>
    <property type="match status" value="1"/>
</dbReference>
<comment type="pathway">
    <text evidence="3 7">Carbohydrate degradation; pentose phosphate pathway; D-ribulose 5-phosphate from D-glucose 6-phosphate (oxidative stage): step 2/3.</text>
</comment>
<dbReference type="Pfam" id="PF01182">
    <property type="entry name" value="Glucosamine_iso"/>
    <property type="match status" value="1"/>
</dbReference>
<evidence type="ECO:0000259" key="8">
    <source>
        <dbReference type="Pfam" id="PF01182"/>
    </source>
</evidence>
<feature type="domain" description="Glucosamine/galactosamine-6-phosphate isomerase" evidence="8">
    <location>
        <begin position="27"/>
        <end position="243"/>
    </location>
</feature>